<feature type="region of interest" description="Disordered" evidence="3">
    <location>
        <begin position="1"/>
        <end position="20"/>
    </location>
</feature>
<dbReference type="CDD" id="cd21044">
    <property type="entry name" value="Rab11BD_RAB3IP_like"/>
    <property type="match status" value="1"/>
</dbReference>
<name>A0AAD5T9P3_9FUNG</name>
<feature type="region of interest" description="Disordered" evidence="3">
    <location>
        <begin position="561"/>
        <end position="592"/>
    </location>
</feature>
<dbReference type="Pfam" id="PF06428">
    <property type="entry name" value="Sec2p"/>
    <property type="match status" value="1"/>
</dbReference>
<dbReference type="Proteomes" id="UP001211907">
    <property type="component" value="Unassembled WGS sequence"/>
</dbReference>
<dbReference type="PANTHER" id="PTHR14430">
    <property type="entry name" value="RABIN3-RELATED"/>
    <property type="match status" value="1"/>
</dbReference>
<evidence type="ECO:0000256" key="3">
    <source>
        <dbReference type="SAM" id="MobiDB-lite"/>
    </source>
</evidence>
<reference evidence="5" key="1">
    <citation type="submission" date="2020-05" db="EMBL/GenBank/DDBJ databases">
        <title>Phylogenomic resolution of chytrid fungi.</title>
        <authorList>
            <person name="Stajich J.E."/>
            <person name="Amses K."/>
            <person name="Simmons R."/>
            <person name="Seto K."/>
            <person name="Myers J."/>
            <person name="Bonds A."/>
            <person name="Quandt C.A."/>
            <person name="Barry K."/>
            <person name="Liu P."/>
            <person name="Grigoriev I."/>
            <person name="Longcore J.E."/>
            <person name="James T.Y."/>
        </authorList>
    </citation>
    <scope>NUCLEOTIDE SEQUENCE</scope>
    <source>
        <strain evidence="5">JEL0513</strain>
    </source>
</reference>
<sequence length="781" mass="84027">MGKFNNSQVDGTNTTIGDSSVQALDQGSKFEEEVVAMRERLRDLTSKHAAHLRPKSVDLLSDVLASVATPSGGAVSLSGSVSVSTAPVMSVLSAFTPPPAEARTETQTQIQSTLTPRSFFPAAHAAALVASLSAASASGLSAIPFPSIAASPSCLCVSVVPTTVSNIINAADNANRNNNNNNYESIYENDNNLVSLIRCTKCHAIFPPLRSLAVAQHNALAQFISSLQQLDKALDHDKILSEDAAKLVASMEHLSLRIDAFSEEEDRHNNDLSLLNEKVKDEITRKQDLTRDISALKDELEELSASLIKEANVLVAGEASQRRVLEDREKELESKVAETREMLKREQVQLRELKIKMEAEYSALASANPNNILGKLQPIDESMFAEFKEFISLAPNTKLSKLPNLQFLKNIIEDDVLPTLRFGGNPRTSTRKLLDAISMDLLIVQEMTPIQFSNWLAASQLIQEAVKLRVQALNDARITAAATIGTAASSTATTPTIDNSYIPSLASRSRKNSEIPPILPPISKEAAKATAMLYAISHTPTHSVFQKTMVERVSLWTSISSSTPPTALANSSSAISTTQTGTSITPSSSSSSLRSLSEKNLAVTNTPADGMLTFPVFFVLGGCSTCGKIGAVQHHFRILDPSAPSPIPMPVLTASTKQNGATAVELSGQEGWIPLCDNCFDRMEAVARLYEFIRVLRTGVYTGRDLRDMFAEVGGIRRDMFVSRIGGVRKSGSGGNGYMKMRNGRSVSSVNSSGSSVDSVYGNVGLGRQLGSTSRLSNEIL</sequence>
<dbReference type="GO" id="GO:0005085">
    <property type="term" value="F:guanyl-nucleotide exchange factor activity"/>
    <property type="evidence" value="ECO:0007669"/>
    <property type="project" value="InterPro"/>
</dbReference>
<protein>
    <recommendedName>
        <fullName evidence="4">GDP/GTP exchange factor Sec2 N-terminal domain-containing protein</fullName>
    </recommendedName>
</protein>
<proteinExistence type="predicted"/>
<dbReference type="SUPFAM" id="SSF144284">
    <property type="entry name" value="Sec2 N-terminal region"/>
    <property type="match status" value="1"/>
</dbReference>
<dbReference type="EMBL" id="JADGJH010000154">
    <property type="protein sequence ID" value="KAJ3135780.1"/>
    <property type="molecule type" value="Genomic_DNA"/>
</dbReference>
<comment type="caution">
    <text evidence="5">The sequence shown here is derived from an EMBL/GenBank/DDBJ whole genome shotgun (WGS) entry which is preliminary data.</text>
</comment>
<dbReference type="AlphaFoldDB" id="A0AAD5T9P3"/>
<evidence type="ECO:0000256" key="2">
    <source>
        <dbReference type="SAM" id="Coils"/>
    </source>
</evidence>
<keyword evidence="1 2" id="KW-0175">Coiled coil</keyword>
<dbReference type="Gene3D" id="6.10.140.910">
    <property type="match status" value="1"/>
</dbReference>
<dbReference type="PANTHER" id="PTHR14430:SF0">
    <property type="entry name" value="SEC2P DOMAIN-CONTAINING PROTEIN"/>
    <property type="match status" value="1"/>
</dbReference>
<feature type="compositionally biased region" description="Low complexity" evidence="3">
    <location>
        <begin position="571"/>
        <end position="592"/>
    </location>
</feature>
<evidence type="ECO:0000259" key="4">
    <source>
        <dbReference type="Pfam" id="PF06428"/>
    </source>
</evidence>
<dbReference type="GO" id="GO:0051286">
    <property type="term" value="C:cell tip"/>
    <property type="evidence" value="ECO:0007669"/>
    <property type="project" value="TreeGrafter"/>
</dbReference>
<keyword evidence="6" id="KW-1185">Reference proteome</keyword>
<dbReference type="GO" id="GO:0070319">
    <property type="term" value="C:Golgi to plasma membrane transport vesicle"/>
    <property type="evidence" value="ECO:0007669"/>
    <property type="project" value="TreeGrafter"/>
</dbReference>
<evidence type="ECO:0000313" key="6">
    <source>
        <dbReference type="Proteomes" id="UP001211907"/>
    </source>
</evidence>
<evidence type="ECO:0000313" key="5">
    <source>
        <dbReference type="EMBL" id="KAJ3135780.1"/>
    </source>
</evidence>
<dbReference type="InterPro" id="IPR009449">
    <property type="entry name" value="Sec2_N"/>
</dbReference>
<evidence type="ECO:0000256" key="1">
    <source>
        <dbReference type="ARBA" id="ARBA00023054"/>
    </source>
</evidence>
<dbReference type="GO" id="GO:0006887">
    <property type="term" value="P:exocytosis"/>
    <property type="evidence" value="ECO:0007669"/>
    <property type="project" value="TreeGrafter"/>
</dbReference>
<gene>
    <name evidence="5" type="ORF">HK100_002325</name>
</gene>
<dbReference type="InterPro" id="IPR040351">
    <property type="entry name" value="RAB3IL/RAB3IP/Sec2"/>
</dbReference>
<organism evidence="5 6">
    <name type="scientific">Physocladia obscura</name>
    <dbReference type="NCBI Taxonomy" id="109957"/>
    <lineage>
        <taxon>Eukaryota</taxon>
        <taxon>Fungi</taxon>
        <taxon>Fungi incertae sedis</taxon>
        <taxon>Chytridiomycota</taxon>
        <taxon>Chytridiomycota incertae sedis</taxon>
        <taxon>Chytridiomycetes</taxon>
        <taxon>Chytridiales</taxon>
        <taxon>Chytriomycetaceae</taxon>
        <taxon>Physocladia</taxon>
    </lineage>
</organism>
<accession>A0AAD5T9P3</accession>
<feature type="coiled-coil region" evidence="2">
    <location>
        <begin position="258"/>
        <end position="360"/>
    </location>
</feature>
<feature type="compositionally biased region" description="Polar residues" evidence="3">
    <location>
        <begin position="561"/>
        <end position="570"/>
    </location>
</feature>
<feature type="domain" description="GDP/GTP exchange factor Sec2 N-terminal" evidence="4">
    <location>
        <begin position="227"/>
        <end position="358"/>
    </location>
</feature>